<dbReference type="Proteomes" id="UP000030669">
    <property type="component" value="Unassembled WGS sequence"/>
</dbReference>
<feature type="non-terminal residue" evidence="4">
    <location>
        <position position="1"/>
    </location>
</feature>
<dbReference type="PANTHER" id="PTHR48103">
    <property type="entry name" value="MIDASIN-RELATED"/>
    <property type="match status" value="1"/>
</dbReference>
<reference evidence="4 5" key="1">
    <citation type="journal article" date="2012" name="Science">
        <title>The Paleozoic origin of enzymatic lignin decomposition reconstructed from 31 fungal genomes.</title>
        <authorList>
            <person name="Floudas D."/>
            <person name="Binder M."/>
            <person name="Riley R."/>
            <person name="Barry K."/>
            <person name="Blanchette R.A."/>
            <person name="Henrissat B."/>
            <person name="Martinez A.T."/>
            <person name="Otillar R."/>
            <person name="Spatafora J.W."/>
            <person name="Yadav J.S."/>
            <person name="Aerts A."/>
            <person name="Benoit I."/>
            <person name="Boyd A."/>
            <person name="Carlson A."/>
            <person name="Copeland A."/>
            <person name="Coutinho P.M."/>
            <person name="de Vries R.P."/>
            <person name="Ferreira P."/>
            <person name="Findley K."/>
            <person name="Foster B."/>
            <person name="Gaskell J."/>
            <person name="Glotzer D."/>
            <person name="Gorecki P."/>
            <person name="Heitman J."/>
            <person name="Hesse C."/>
            <person name="Hori C."/>
            <person name="Igarashi K."/>
            <person name="Jurgens J.A."/>
            <person name="Kallen N."/>
            <person name="Kersten P."/>
            <person name="Kohler A."/>
            <person name="Kuees U."/>
            <person name="Kumar T.K.A."/>
            <person name="Kuo A."/>
            <person name="LaButti K."/>
            <person name="Larrondo L.F."/>
            <person name="Lindquist E."/>
            <person name="Ling A."/>
            <person name="Lombard V."/>
            <person name="Lucas S."/>
            <person name="Lundell T."/>
            <person name="Martin R."/>
            <person name="McLaughlin D.J."/>
            <person name="Morgenstern I."/>
            <person name="Morin E."/>
            <person name="Murat C."/>
            <person name="Nagy L.G."/>
            <person name="Nolan M."/>
            <person name="Ohm R.A."/>
            <person name="Patyshakuliyeva A."/>
            <person name="Rokas A."/>
            <person name="Ruiz-Duenas F.J."/>
            <person name="Sabat G."/>
            <person name="Salamov A."/>
            <person name="Samejima M."/>
            <person name="Schmutz J."/>
            <person name="Slot J.C."/>
            <person name="St John F."/>
            <person name="Stenlid J."/>
            <person name="Sun H."/>
            <person name="Sun S."/>
            <person name="Syed K."/>
            <person name="Tsang A."/>
            <person name="Wiebenga A."/>
            <person name="Young D."/>
            <person name="Pisabarro A."/>
            <person name="Eastwood D.C."/>
            <person name="Martin F."/>
            <person name="Cullen D."/>
            <person name="Grigoriev I.V."/>
            <person name="Hibbett D.S."/>
        </authorList>
    </citation>
    <scope>NUCLEOTIDE SEQUENCE [LARGE SCALE GENOMIC DNA]</scope>
    <source>
        <strain evidence="4 5">ATCC 11539</strain>
    </source>
</reference>
<evidence type="ECO:0000256" key="2">
    <source>
        <dbReference type="ARBA" id="ARBA00022840"/>
    </source>
</evidence>
<dbReference type="AlphaFoldDB" id="S7RP37"/>
<evidence type="ECO:0000256" key="1">
    <source>
        <dbReference type="ARBA" id="ARBA00022741"/>
    </source>
</evidence>
<dbReference type="GO" id="GO:0005634">
    <property type="term" value="C:nucleus"/>
    <property type="evidence" value="ECO:0007669"/>
    <property type="project" value="TreeGrafter"/>
</dbReference>
<dbReference type="Gene3D" id="3.40.50.410">
    <property type="entry name" value="von Willebrand factor, type A domain"/>
    <property type="match status" value="1"/>
</dbReference>
<dbReference type="STRING" id="670483.S7RP37"/>
<organism evidence="4 5">
    <name type="scientific">Gloeophyllum trabeum (strain ATCC 11539 / FP-39264 / Madison 617)</name>
    <name type="common">Brown rot fungus</name>
    <dbReference type="NCBI Taxonomy" id="670483"/>
    <lineage>
        <taxon>Eukaryota</taxon>
        <taxon>Fungi</taxon>
        <taxon>Dikarya</taxon>
        <taxon>Basidiomycota</taxon>
        <taxon>Agaricomycotina</taxon>
        <taxon>Agaricomycetes</taxon>
        <taxon>Gloeophyllales</taxon>
        <taxon>Gloeophyllaceae</taxon>
        <taxon>Gloeophyllum</taxon>
    </lineage>
</organism>
<name>S7RP37_GLOTA</name>
<dbReference type="SUPFAM" id="SSF53300">
    <property type="entry name" value="vWA-like"/>
    <property type="match status" value="1"/>
</dbReference>
<evidence type="ECO:0000313" key="4">
    <source>
        <dbReference type="EMBL" id="EPQ54554.1"/>
    </source>
</evidence>
<dbReference type="EMBL" id="KB469303">
    <property type="protein sequence ID" value="EPQ54554.1"/>
    <property type="molecule type" value="Genomic_DNA"/>
</dbReference>
<dbReference type="GO" id="GO:0030687">
    <property type="term" value="C:preribosome, large subunit precursor"/>
    <property type="evidence" value="ECO:0007669"/>
    <property type="project" value="TreeGrafter"/>
</dbReference>
<dbReference type="RefSeq" id="XP_007866611.1">
    <property type="nucleotide sequence ID" value="XM_007868420.1"/>
</dbReference>
<keyword evidence="5" id="KW-1185">Reference proteome</keyword>
<dbReference type="KEGG" id="gtr:GLOTRDRAFT_22642"/>
<sequence length="324" mass="36373">EELSAQTDSLLQTYLSTAAYDHETAQSLWSHYSLLTSHLSSMLCEQLRLILEPTRATRLKGDYRTGKRLNMKKLIPYIASEYTKDKIWLRRTRPSEREYQVLLALDDSRSMRESRSVGLAFKTLALVSKALGKLEVGEVGIAKFGESVEVLHGFADGAGAGPFNDATGARVIEAFTFAQKATDVLRLVETSLKVLEEARERKAGAAGELWQLEIIISDGICQDHEKLRRVLRKAEEMKVMIVFVVLDSLHTQAKASGTDTGANANSILSMNQVSYKTTEDGRMELSMERYLDSFPFEYYVVLRDVEALPEVLSGTLKQFFERVS</sequence>
<feature type="domain" description="VWFA" evidence="3">
    <location>
        <begin position="100"/>
        <end position="323"/>
    </location>
</feature>
<dbReference type="GO" id="GO:0000055">
    <property type="term" value="P:ribosomal large subunit export from nucleus"/>
    <property type="evidence" value="ECO:0007669"/>
    <property type="project" value="TreeGrafter"/>
</dbReference>
<gene>
    <name evidence="4" type="ORF">GLOTRDRAFT_22642</name>
</gene>
<dbReference type="InterPro" id="IPR036465">
    <property type="entry name" value="vWFA_dom_sf"/>
</dbReference>
<dbReference type="GO" id="GO:0000027">
    <property type="term" value="P:ribosomal large subunit assembly"/>
    <property type="evidence" value="ECO:0007669"/>
    <property type="project" value="TreeGrafter"/>
</dbReference>
<protein>
    <recommendedName>
        <fullName evidence="3">VWFA domain-containing protein</fullName>
    </recommendedName>
</protein>
<accession>S7RP37</accession>
<proteinExistence type="predicted"/>
<dbReference type="HOGENOM" id="CLU_004483_0_0_1"/>
<dbReference type="InterPro" id="IPR002035">
    <property type="entry name" value="VWF_A"/>
</dbReference>
<dbReference type="PANTHER" id="PTHR48103:SF2">
    <property type="entry name" value="MIDASIN"/>
    <property type="match status" value="1"/>
</dbReference>
<dbReference type="GeneID" id="19305077"/>
<evidence type="ECO:0000313" key="5">
    <source>
        <dbReference type="Proteomes" id="UP000030669"/>
    </source>
</evidence>
<dbReference type="PROSITE" id="PS50234">
    <property type="entry name" value="VWFA"/>
    <property type="match status" value="1"/>
</dbReference>
<dbReference type="OrthoDB" id="5186at2759"/>
<dbReference type="GO" id="GO:0005524">
    <property type="term" value="F:ATP binding"/>
    <property type="evidence" value="ECO:0007669"/>
    <property type="project" value="UniProtKB-KW"/>
</dbReference>
<keyword evidence="1" id="KW-0547">Nucleotide-binding</keyword>
<keyword evidence="2" id="KW-0067">ATP-binding</keyword>
<dbReference type="OMA" id="EYQIMVA"/>
<evidence type="ECO:0000259" key="3">
    <source>
        <dbReference type="PROSITE" id="PS50234"/>
    </source>
</evidence>
<feature type="non-terminal residue" evidence="4">
    <location>
        <position position="324"/>
    </location>
</feature>
<dbReference type="eggNOG" id="KOG1808">
    <property type="taxonomic scope" value="Eukaryota"/>
</dbReference>